<dbReference type="EMBL" id="JACAZE010000011">
    <property type="protein sequence ID" value="KAF7304362.1"/>
    <property type="molecule type" value="Genomic_DNA"/>
</dbReference>
<dbReference type="EC" id="3.2.1.22" evidence="2"/>
<evidence type="ECO:0000256" key="2">
    <source>
        <dbReference type="ARBA" id="ARBA00012755"/>
    </source>
</evidence>
<keyword evidence="5" id="KW-1185">Reference proteome</keyword>
<evidence type="ECO:0000256" key="1">
    <source>
        <dbReference type="ARBA" id="ARBA00001255"/>
    </source>
</evidence>
<comment type="caution">
    <text evidence="4">The sequence shown here is derived from an EMBL/GenBank/DDBJ whole genome shotgun (WGS) entry which is preliminary data.</text>
</comment>
<dbReference type="SUPFAM" id="SSF51445">
    <property type="entry name" value="(Trans)glycosidases"/>
    <property type="match status" value="1"/>
</dbReference>
<name>A0A8H6SU13_MYCCL</name>
<organism evidence="4 5">
    <name type="scientific">Mycena chlorophos</name>
    <name type="common">Agaric fungus</name>
    <name type="synonym">Agaricus chlorophos</name>
    <dbReference type="NCBI Taxonomy" id="658473"/>
    <lineage>
        <taxon>Eukaryota</taxon>
        <taxon>Fungi</taxon>
        <taxon>Dikarya</taxon>
        <taxon>Basidiomycota</taxon>
        <taxon>Agaricomycotina</taxon>
        <taxon>Agaricomycetes</taxon>
        <taxon>Agaricomycetidae</taxon>
        <taxon>Agaricales</taxon>
        <taxon>Marasmiineae</taxon>
        <taxon>Mycenaceae</taxon>
        <taxon>Mycena</taxon>
    </lineage>
</organism>
<dbReference type="GO" id="GO:0004557">
    <property type="term" value="F:alpha-galactosidase activity"/>
    <property type="evidence" value="ECO:0007669"/>
    <property type="project" value="UniProtKB-EC"/>
</dbReference>
<dbReference type="Pfam" id="PF03537">
    <property type="entry name" value="Glyco_hydro_114"/>
    <property type="match status" value="1"/>
</dbReference>
<dbReference type="AlphaFoldDB" id="A0A8H6SU13"/>
<dbReference type="PANTHER" id="PTHR35273:SF2">
    <property type="entry name" value="ALPHA-GALACTOSIDASE"/>
    <property type="match status" value="1"/>
</dbReference>
<evidence type="ECO:0000313" key="5">
    <source>
        <dbReference type="Proteomes" id="UP000613580"/>
    </source>
</evidence>
<dbReference type="InterPro" id="IPR017853">
    <property type="entry name" value="GH"/>
</dbReference>
<dbReference type="Gene3D" id="3.20.20.70">
    <property type="entry name" value="Aldolase class I"/>
    <property type="match status" value="1"/>
</dbReference>
<reference evidence="4" key="1">
    <citation type="submission" date="2020-05" db="EMBL/GenBank/DDBJ databases">
        <title>Mycena genomes resolve the evolution of fungal bioluminescence.</title>
        <authorList>
            <person name="Tsai I.J."/>
        </authorList>
    </citation>
    <scope>NUCLEOTIDE SEQUENCE</scope>
    <source>
        <strain evidence="4">110903Hualien_Pintung</strain>
    </source>
</reference>
<gene>
    <name evidence="4" type="ORF">HMN09_00838200</name>
</gene>
<proteinExistence type="predicted"/>
<evidence type="ECO:0000259" key="3">
    <source>
        <dbReference type="Pfam" id="PF03537"/>
    </source>
</evidence>
<dbReference type="Proteomes" id="UP000613580">
    <property type="component" value="Unassembled WGS sequence"/>
</dbReference>
<protein>
    <recommendedName>
        <fullName evidence="2">alpha-galactosidase</fullName>
        <ecNumber evidence="2">3.2.1.22</ecNumber>
    </recommendedName>
</protein>
<sequence length="317" mass="34390">MTSTSLSGPALSLKRIAWKREGIIFFTFLAVILAGSSATTSSARQAAANSVQDAWHAQARFTLSALAFLSAGAAASPAAAAITLFDPSGDFDYQIGGSFTPVSSVTTVSRDNSDEPAEGLYNICYVNAFQAQEEDSNWWLQNAPQLLLQENGQPVKDPDWDEYIFNTTTDANRQALAAILEPTIQTCATKGFNAIEPDNLDTYTRFSELTKADNLAFARILSDYAHSLGLAFAQKNTAGLKAADKTTGGFDFAIAEECQVYSECDEYSNLYGNYMIEIEYKSDGKKYFTAACAARGAQIPINYRNLDVTPKGVDEHC</sequence>
<dbReference type="InterPro" id="IPR013785">
    <property type="entry name" value="Aldolase_TIM"/>
</dbReference>
<dbReference type="PANTHER" id="PTHR35273">
    <property type="entry name" value="ALPHA-1,4 POLYGALACTOSAMINIDASE, PUTATIVE (AFU_ORTHOLOGUE AFUA_3G07890)-RELATED"/>
    <property type="match status" value="1"/>
</dbReference>
<accession>A0A8H6SU13</accession>
<comment type="catalytic activity">
    <reaction evidence="1">
        <text>Hydrolysis of terminal, non-reducing alpha-D-galactose residues in alpha-D-galactosides, including galactose oligosaccharides, galactomannans and galactolipids.</text>
        <dbReference type="EC" id="3.2.1.22"/>
    </reaction>
</comment>
<dbReference type="InterPro" id="IPR004352">
    <property type="entry name" value="GH114_TIM-barrel"/>
</dbReference>
<dbReference type="OrthoDB" id="2108802at2759"/>
<evidence type="ECO:0000313" key="4">
    <source>
        <dbReference type="EMBL" id="KAF7304362.1"/>
    </source>
</evidence>
<feature type="domain" description="Glycoside-hydrolase family GH114 TIM-barrel" evidence="3">
    <location>
        <begin position="91"/>
        <end position="297"/>
    </location>
</feature>